<feature type="transmembrane region" description="Helical" evidence="1">
    <location>
        <begin position="58"/>
        <end position="78"/>
    </location>
</feature>
<dbReference type="RefSeq" id="WP_380060212.1">
    <property type="nucleotide sequence ID" value="NZ_JBHSEI010000001.1"/>
</dbReference>
<keyword evidence="1" id="KW-0472">Membrane</keyword>
<keyword evidence="1" id="KW-0812">Transmembrane</keyword>
<name>A0ABV9I4R1_9DEIO</name>
<keyword evidence="1" id="KW-1133">Transmembrane helix</keyword>
<accession>A0ABV9I4R1</accession>
<keyword evidence="3" id="KW-1185">Reference proteome</keyword>
<dbReference type="EMBL" id="JBHSEI010000001">
    <property type="protein sequence ID" value="MFC4637179.1"/>
    <property type="molecule type" value="Genomic_DNA"/>
</dbReference>
<gene>
    <name evidence="2" type="ORF">ACFO0D_02375</name>
</gene>
<evidence type="ECO:0000313" key="2">
    <source>
        <dbReference type="EMBL" id="MFC4637179.1"/>
    </source>
</evidence>
<feature type="transmembrane region" description="Helical" evidence="1">
    <location>
        <begin position="7"/>
        <end position="24"/>
    </location>
</feature>
<evidence type="ECO:0000313" key="3">
    <source>
        <dbReference type="Proteomes" id="UP001595952"/>
    </source>
</evidence>
<proteinExistence type="predicted"/>
<organism evidence="2 3">
    <name type="scientific">Deinococcus hohokamensis</name>
    <dbReference type="NCBI Taxonomy" id="309883"/>
    <lineage>
        <taxon>Bacteria</taxon>
        <taxon>Thermotogati</taxon>
        <taxon>Deinococcota</taxon>
        <taxon>Deinococci</taxon>
        <taxon>Deinococcales</taxon>
        <taxon>Deinococcaceae</taxon>
        <taxon>Deinococcus</taxon>
    </lineage>
</organism>
<evidence type="ECO:0000256" key="1">
    <source>
        <dbReference type="SAM" id="Phobius"/>
    </source>
</evidence>
<reference evidence="3" key="1">
    <citation type="journal article" date="2019" name="Int. J. Syst. Evol. Microbiol.">
        <title>The Global Catalogue of Microorganisms (GCM) 10K type strain sequencing project: providing services to taxonomists for standard genome sequencing and annotation.</title>
        <authorList>
            <consortium name="The Broad Institute Genomics Platform"/>
            <consortium name="The Broad Institute Genome Sequencing Center for Infectious Disease"/>
            <person name="Wu L."/>
            <person name="Ma J."/>
        </authorList>
    </citation>
    <scope>NUCLEOTIDE SEQUENCE [LARGE SCALE GENOMIC DNA]</scope>
    <source>
        <strain evidence="3">CCUG 55995</strain>
    </source>
</reference>
<dbReference type="Proteomes" id="UP001595952">
    <property type="component" value="Unassembled WGS sequence"/>
</dbReference>
<sequence length="85" mass="8765">MNPLRSPLAGVGLIVALGSFILMVRPATQLLGSAGFGMVLAMALLILAGSLQTTGSRMAANLVSACGLISLAVCFYRAGQALLWW</sequence>
<feature type="transmembrane region" description="Helical" evidence="1">
    <location>
        <begin position="30"/>
        <end position="51"/>
    </location>
</feature>
<comment type="caution">
    <text evidence="2">The sequence shown here is derived from an EMBL/GenBank/DDBJ whole genome shotgun (WGS) entry which is preliminary data.</text>
</comment>
<protein>
    <submittedName>
        <fullName evidence="2">Uncharacterized protein</fullName>
    </submittedName>
</protein>